<name>A0A2T4HJG0_9SPHN</name>
<dbReference type="PANTHER" id="PTHR24567">
    <property type="entry name" value="CRP FAMILY TRANSCRIPTIONAL REGULATORY PROTEIN"/>
    <property type="match status" value="1"/>
</dbReference>
<protein>
    <submittedName>
        <fullName evidence="5">Crp/Fnr family transcriptional regulator</fullName>
    </submittedName>
</protein>
<keyword evidence="1" id="KW-0805">Transcription regulation</keyword>
<dbReference type="Pfam" id="PF00027">
    <property type="entry name" value="cNMP_binding"/>
    <property type="match status" value="1"/>
</dbReference>
<dbReference type="GO" id="GO:0003677">
    <property type="term" value="F:DNA binding"/>
    <property type="evidence" value="ECO:0007669"/>
    <property type="project" value="UniProtKB-KW"/>
</dbReference>
<dbReference type="InterPro" id="IPR012318">
    <property type="entry name" value="HTH_CRP"/>
</dbReference>
<feature type="domain" description="HTH crp-type" evidence="4">
    <location>
        <begin position="146"/>
        <end position="218"/>
    </location>
</feature>
<evidence type="ECO:0000259" key="4">
    <source>
        <dbReference type="PROSITE" id="PS51063"/>
    </source>
</evidence>
<dbReference type="PROSITE" id="PS51063">
    <property type="entry name" value="HTH_CRP_2"/>
    <property type="match status" value="1"/>
</dbReference>
<comment type="caution">
    <text evidence="5">The sequence shown here is derived from an EMBL/GenBank/DDBJ whole genome shotgun (WGS) entry which is preliminary data.</text>
</comment>
<reference evidence="5 6" key="1">
    <citation type="submission" date="2017-11" db="EMBL/GenBank/DDBJ databases">
        <title>Sphingomonas oleivorans sp. nov., isolated from oil-contaminated soil.</title>
        <authorList>
            <person name="Wang L."/>
            <person name="Chen L."/>
        </authorList>
    </citation>
    <scope>NUCLEOTIDE SEQUENCE [LARGE SCALE GENOMIC DNA]</scope>
    <source>
        <strain evidence="5 6">K101</strain>
    </source>
</reference>
<evidence type="ECO:0000313" key="6">
    <source>
        <dbReference type="Proteomes" id="UP000241206"/>
    </source>
</evidence>
<dbReference type="InterPro" id="IPR050397">
    <property type="entry name" value="Env_Response_Regulators"/>
</dbReference>
<keyword evidence="2" id="KW-0238">DNA-binding</keyword>
<gene>
    <name evidence="5" type="ORF">CV103_21550</name>
</gene>
<evidence type="ECO:0000256" key="2">
    <source>
        <dbReference type="ARBA" id="ARBA00023125"/>
    </source>
</evidence>
<dbReference type="EMBL" id="PHHF01000085">
    <property type="protein sequence ID" value="PTD15933.1"/>
    <property type="molecule type" value="Genomic_DNA"/>
</dbReference>
<accession>A0A2T4HJG0</accession>
<sequence length="226" mass="24476">MHGCAACPVRIDALCGALETPDELETIHRLGRRIEVSRGQTVVWEGDESLVVGNVIEGLLKLSIISANGTEQIVGLAYPSDFIGRPFGANAGHSVTALVDSTICVFPRRAFDAFAETHPQLGQALLRRTLDDLDRARQWMVLLARKSASARVASLLLDMWDRCPSGPDRTVMLPLSRQQMADLLGLVIETVSRSITALRDKGVVSLPGGRRLVVEEPDSLKAIAAD</sequence>
<keyword evidence="6" id="KW-1185">Reference proteome</keyword>
<dbReference type="GO" id="GO:0003700">
    <property type="term" value="F:DNA-binding transcription factor activity"/>
    <property type="evidence" value="ECO:0007669"/>
    <property type="project" value="TreeGrafter"/>
</dbReference>
<evidence type="ECO:0000256" key="1">
    <source>
        <dbReference type="ARBA" id="ARBA00023015"/>
    </source>
</evidence>
<dbReference type="SUPFAM" id="SSF46785">
    <property type="entry name" value="Winged helix' DNA-binding domain"/>
    <property type="match status" value="1"/>
</dbReference>
<dbReference type="CDD" id="cd00038">
    <property type="entry name" value="CAP_ED"/>
    <property type="match status" value="1"/>
</dbReference>
<dbReference type="Gene3D" id="2.60.120.10">
    <property type="entry name" value="Jelly Rolls"/>
    <property type="match status" value="1"/>
</dbReference>
<dbReference type="InterPro" id="IPR014710">
    <property type="entry name" value="RmlC-like_jellyroll"/>
</dbReference>
<evidence type="ECO:0000256" key="3">
    <source>
        <dbReference type="ARBA" id="ARBA00023163"/>
    </source>
</evidence>
<evidence type="ECO:0000313" key="5">
    <source>
        <dbReference type="EMBL" id="PTD15933.1"/>
    </source>
</evidence>
<dbReference type="Pfam" id="PF13545">
    <property type="entry name" value="HTH_Crp_2"/>
    <property type="match status" value="1"/>
</dbReference>
<proteinExistence type="predicted"/>
<dbReference type="InterPro" id="IPR036390">
    <property type="entry name" value="WH_DNA-bd_sf"/>
</dbReference>
<dbReference type="SUPFAM" id="SSF51206">
    <property type="entry name" value="cAMP-binding domain-like"/>
    <property type="match status" value="1"/>
</dbReference>
<organism evidence="5 6">
    <name type="scientific">Edaphosphingomonas fennica</name>
    <dbReference type="NCBI Taxonomy" id="114404"/>
    <lineage>
        <taxon>Bacteria</taxon>
        <taxon>Pseudomonadati</taxon>
        <taxon>Pseudomonadota</taxon>
        <taxon>Alphaproteobacteria</taxon>
        <taxon>Sphingomonadales</taxon>
        <taxon>Rhizorhabdaceae</taxon>
        <taxon>Edaphosphingomonas</taxon>
    </lineage>
</organism>
<dbReference type="InterPro" id="IPR018490">
    <property type="entry name" value="cNMP-bd_dom_sf"/>
</dbReference>
<dbReference type="AlphaFoldDB" id="A0A2T4HJG0"/>
<dbReference type="PANTHER" id="PTHR24567:SF75">
    <property type="entry name" value="FUMARATE AND NITRATE REDUCTION REGULATORY PROTEIN"/>
    <property type="match status" value="1"/>
</dbReference>
<dbReference type="SMART" id="SM00419">
    <property type="entry name" value="HTH_CRP"/>
    <property type="match status" value="1"/>
</dbReference>
<dbReference type="SMART" id="SM00100">
    <property type="entry name" value="cNMP"/>
    <property type="match status" value="1"/>
</dbReference>
<dbReference type="Proteomes" id="UP000241206">
    <property type="component" value="Unassembled WGS sequence"/>
</dbReference>
<dbReference type="InterPro" id="IPR000595">
    <property type="entry name" value="cNMP-bd_dom"/>
</dbReference>
<dbReference type="CDD" id="cd00092">
    <property type="entry name" value="HTH_CRP"/>
    <property type="match status" value="1"/>
</dbReference>
<dbReference type="PRINTS" id="PR00034">
    <property type="entry name" value="HTHCRP"/>
</dbReference>
<keyword evidence="3" id="KW-0804">Transcription</keyword>
<dbReference type="GO" id="GO:0005829">
    <property type="term" value="C:cytosol"/>
    <property type="evidence" value="ECO:0007669"/>
    <property type="project" value="TreeGrafter"/>
</dbReference>